<evidence type="ECO:0000313" key="5">
    <source>
        <dbReference type="Proteomes" id="UP000464675"/>
    </source>
</evidence>
<dbReference type="Gene3D" id="3.40.50.12780">
    <property type="entry name" value="N-terminal domain of ligase-like"/>
    <property type="match status" value="1"/>
</dbReference>
<dbReference type="PROSITE" id="PS00455">
    <property type="entry name" value="AMP_BINDING"/>
    <property type="match status" value="1"/>
</dbReference>
<dbReference type="SUPFAM" id="SSF47336">
    <property type="entry name" value="ACP-like"/>
    <property type="match status" value="1"/>
</dbReference>
<dbReference type="PANTHER" id="PTHR43201:SF5">
    <property type="entry name" value="MEDIUM-CHAIN ACYL-COA LIGASE ACSF2, MITOCHONDRIAL"/>
    <property type="match status" value="1"/>
</dbReference>
<dbReference type="Pfam" id="PF00550">
    <property type="entry name" value="PP-binding"/>
    <property type="match status" value="1"/>
</dbReference>
<reference evidence="4 5" key="1">
    <citation type="submission" date="2020-01" db="EMBL/GenBank/DDBJ databases">
        <title>The possibility of degradation of plastic by Microbulbifer hydrolyticus IRE-31.</title>
        <authorList>
            <person name="Liu L."/>
        </authorList>
    </citation>
    <scope>NUCLEOTIDE SEQUENCE [LARGE SCALE GENOMIC DNA]</scope>
    <source>
        <strain evidence="4 5">IRE-31</strain>
    </source>
</reference>
<dbReference type="InterPro" id="IPR000873">
    <property type="entry name" value="AMP-dep_synth/lig_dom"/>
</dbReference>
<evidence type="ECO:0000256" key="1">
    <source>
        <dbReference type="ARBA" id="ARBA00006432"/>
    </source>
</evidence>
<dbReference type="SUPFAM" id="SSF56801">
    <property type="entry name" value="Acetyl-CoA synthetase-like"/>
    <property type="match status" value="1"/>
</dbReference>
<evidence type="ECO:0000313" key="4">
    <source>
        <dbReference type="EMBL" id="QHQ39786.1"/>
    </source>
</evidence>
<dbReference type="RefSeq" id="WP_161859100.1">
    <property type="nucleotide sequence ID" value="NZ_CP047491.1"/>
</dbReference>
<evidence type="ECO:0000259" key="3">
    <source>
        <dbReference type="PROSITE" id="PS50075"/>
    </source>
</evidence>
<dbReference type="PANTHER" id="PTHR43201">
    <property type="entry name" value="ACYL-COA SYNTHETASE"/>
    <property type="match status" value="1"/>
</dbReference>
<dbReference type="InterPro" id="IPR025110">
    <property type="entry name" value="AMP-bd_C"/>
</dbReference>
<gene>
    <name evidence="4" type="ORF">GTQ55_12860</name>
</gene>
<dbReference type="PROSITE" id="PS50075">
    <property type="entry name" value="CARRIER"/>
    <property type="match status" value="1"/>
</dbReference>
<dbReference type="InterPro" id="IPR020845">
    <property type="entry name" value="AMP-binding_CS"/>
</dbReference>
<name>A0ABX6J1G6_9GAMM</name>
<dbReference type="InterPro" id="IPR042099">
    <property type="entry name" value="ANL_N_sf"/>
</dbReference>
<dbReference type="EMBL" id="CP047491">
    <property type="protein sequence ID" value="QHQ39786.1"/>
    <property type="molecule type" value="Genomic_DNA"/>
</dbReference>
<accession>A0ABX6J1G6</accession>
<dbReference type="Gene3D" id="3.30.300.30">
    <property type="match status" value="1"/>
</dbReference>
<evidence type="ECO:0000256" key="2">
    <source>
        <dbReference type="ARBA" id="ARBA00022598"/>
    </source>
</evidence>
<organism evidence="4 5">
    <name type="scientific">Microbulbifer hydrolyticus</name>
    <dbReference type="NCBI Taxonomy" id="48074"/>
    <lineage>
        <taxon>Bacteria</taxon>
        <taxon>Pseudomonadati</taxon>
        <taxon>Pseudomonadota</taxon>
        <taxon>Gammaproteobacteria</taxon>
        <taxon>Cellvibrionales</taxon>
        <taxon>Microbulbiferaceae</taxon>
        <taxon>Microbulbifer</taxon>
    </lineage>
</organism>
<dbReference type="InterPro" id="IPR036736">
    <property type="entry name" value="ACP-like_sf"/>
</dbReference>
<keyword evidence="2" id="KW-0436">Ligase</keyword>
<dbReference type="Pfam" id="PF13193">
    <property type="entry name" value="AMP-binding_C"/>
    <property type="match status" value="1"/>
</dbReference>
<comment type="similarity">
    <text evidence="1">Belongs to the ATP-dependent AMP-binding enzyme family.</text>
</comment>
<protein>
    <submittedName>
        <fullName evidence="4">AMP-binding protein</fullName>
    </submittedName>
</protein>
<sequence>MMSGSRGTRLVSLINQSIGAVADRKEFLVCAGRKLTYGKLAEQVGKTRSLLRGRGLSIGDHVAIVSSDRESVATLYIACLMDGVTAVVLDPEASAAELNYLLEKSQSSVVFIDKSILDIAGKIQSPESNTVIIPIAQPSKKSFFGLRIGNKSTPSDGNTFPACLDSEAIVSGVSSFPDETPALILFTSGTTSKPKGVQLSHANLYAQVEAMRGQFKLSGDSRVLNHLPLHHTDGLNQGPLLACTIGYTWLTPDSVDMQALGELLDTVYREKISHLITVPTVLAMIDRMPSEYDDSFTSDEFLFIESTAGPLDADLWRRFEARFGTRIVNCYGLTETVCEATYCGPDDASRKIGTVGKAVGCEVQVVDESGQEVLEGVSGELCIRGDIVMSGYFNDVDATKSVFRGDWFRTGDLAIKDTEGFISIVGRLKNIIVRAGINVIPEEVSEVVRGYPGVTAAETVGMPDRLLGERVITCVVVQEGELDTNALFEHCRLQLAREKVPNEILMLNQLPYGPSGKVDLPALKKKVKLEVSVSRCGENVEDGDLSERILNAAASVFHVPVSALTMDSSPENLSAWDSLAFLELIMEVEQEFDLEIEAREVIGISSLRDLLTLLSQRLEQGGLD</sequence>
<dbReference type="Gene3D" id="1.10.1200.10">
    <property type="entry name" value="ACP-like"/>
    <property type="match status" value="1"/>
</dbReference>
<feature type="domain" description="Carrier" evidence="3">
    <location>
        <begin position="540"/>
        <end position="618"/>
    </location>
</feature>
<dbReference type="Proteomes" id="UP000464675">
    <property type="component" value="Chromosome"/>
</dbReference>
<dbReference type="Pfam" id="PF00501">
    <property type="entry name" value="AMP-binding"/>
    <property type="match status" value="1"/>
</dbReference>
<dbReference type="InterPro" id="IPR009081">
    <property type="entry name" value="PP-bd_ACP"/>
</dbReference>
<dbReference type="InterPro" id="IPR045851">
    <property type="entry name" value="AMP-bd_C_sf"/>
</dbReference>
<proteinExistence type="inferred from homology"/>
<keyword evidence="5" id="KW-1185">Reference proteome</keyword>